<comment type="caution">
    <text evidence="1">The sequence shown here is derived from an EMBL/GenBank/DDBJ whole genome shotgun (WGS) entry which is preliminary data.</text>
</comment>
<accession>A0A418YB18</accession>
<keyword evidence="2" id="KW-1185">Reference proteome</keyword>
<dbReference type="AlphaFoldDB" id="A0A418YB18"/>
<evidence type="ECO:0000313" key="2">
    <source>
        <dbReference type="Proteomes" id="UP000283255"/>
    </source>
</evidence>
<reference evidence="1 2" key="1">
    <citation type="submission" date="2018-09" db="EMBL/GenBank/DDBJ databases">
        <authorList>
            <person name="Wang F."/>
        </authorList>
    </citation>
    <scope>NUCLEOTIDE SEQUENCE [LARGE SCALE GENOMIC DNA]</scope>
    <source>
        <strain evidence="1 2">PLHSC7-2</strain>
    </source>
</reference>
<dbReference type="RefSeq" id="WP_119911929.1">
    <property type="nucleotide sequence ID" value="NZ_QZCH01000027.1"/>
</dbReference>
<dbReference type="OrthoDB" id="6272037at2"/>
<evidence type="ECO:0000313" key="1">
    <source>
        <dbReference type="EMBL" id="RJG40174.1"/>
    </source>
</evidence>
<reference evidence="1 2" key="2">
    <citation type="submission" date="2019-01" db="EMBL/GenBank/DDBJ databases">
        <title>Motilimonas pumilus sp. nov., isolated from the gut of sea cucumber (Apostichopus japonicus).</title>
        <authorList>
            <person name="Wang F.-Q."/>
            <person name="Ren L.-H."/>
            <person name="Lin Y.-W."/>
            <person name="Sun G.-H."/>
            <person name="Du Z.-J."/>
            <person name="Zhao J.-X."/>
            <person name="Liu X.-J."/>
            <person name="Liu L.-J."/>
        </authorList>
    </citation>
    <scope>NUCLEOTIDE SEQUENCE [LARGE SCALE GENOMIC DNA]</scope>
    <source>
        <strain evidence="1 2">PLHSC7-2</strain>
    </source>
</reference>
<protein>
    <submittedName>
        <fullName evidence="1">Uncharacterized protein</fullName>
    </submittedName>
</protein>
<name>A0A418YB18_9GAMM</name>
<sequence length="135" mass="15850">MHQLSEATRIVESTLENYKYEFHDLVKRNSENCINHNKIACDFFVDIPSLMNGTWGIYAGLNIDSMPEFKEFDWYEILSIDKSRDPEDSYIPLLDLSYKLGYLWIEKQLSILKSEINGIEIRLYHNGSSEYQVLS</sequence>
<organism evidence="1 2">
    <name type="scientific">Motilimonas pumila</name>
    <dbReference type="NCBI Taxonomy" id="2303987"/>
    <lineage>
        <taxon>Bacteria</taxon>
        <taxon>Pseudomonadati</taxon>
        <taxon>Pseudomonadota</taxon>
        <taxon>Gammaproteobacteria</taxon>
        <taxon>Alteromonadales</taxon>
        <taxon>Alteromonadales genera incertae sedis</taxon>
        <taxon>Motilimonas</taxon>
    </lineage>
</organism>
<gene>
    <name evidence="1" type="ORF">D1Z90_16655</name>
</gene>
<dbReference type="EMBL" id="QZCH01000027">
    <property type="protein sequence ID" value="RJG40174.1"/>
    <property type="molecule type" value="Genomic_DNA"/>
</dbReference>
<dbReference type="Proteomes" id="UP000283255">
    <property type="component" value="Unassembled WGS sequence"/>
</dbReference>
<proteinExistence type="predicted"/>